<name>A0ABT2BA36_9ACTN</name>
<feature type="chain" id="PRO_5045956639" description="Secreted protein" evidence="1">
    <location>
        <begin position="25"/>
        <end position="67"/>
    </location>
</feature>
<keyword evidence="1" id="KW-0732">Signal</keyword>
<organism evidence="2 3">
    <name type="scientific">Streptomyces pyxinicus</name>
    <dbReference type="NCBI Taxonomy" id="2970331"/>
    <lineage>
        <taxon>Bacteria</taxon>
        <taxon>Bacillati</taxon>
        <taxon>Actinomycetota</taxon>
        <taxon>Actinomycetes</taxon>
        <taxon>Kitasatosporales</taxon>
        <taxon>Streptomycetaceae</taxon>
        <taxon>Streptomyces</taxon>
    </lineage>
</organism>
<protein>
    <recommendedName>
        <fullName evidence="4">Secreted protein</fullName>
    </recommendedName>
</protein>
<keyword evidence="3" id="KW-1185">Reference proteome</keyword>
<comment type="caution">
    <text evidence="2">The sequence shown here is derived from an EMBL/GenBank/DDBJ whole genome shotgun (WGS) entry which is preliminary data.</text>
</comment>
<proteinExistence type="predicted"/>
<feature type="signal peptide" evidence="1">
    <location>
        <begin position="1"/>
        <end position="24"/>
    </location>
</feature>
<reference evidence="2 3" key="1">
    <citation type="submission" date="2022-08" db="EMBL/GenBank/DDBJ databases">
        <authorList>
            <person name="Somphong A."/>
            <person name="Phongsopitanun W."/>
        </authorList>
    </citation>
    <scope>NUCLEOTIDE SEQUENCE [LARGE SCALE GENOMIC DNA]</scope>
    <source>
        <strain evidence="2 3">LP11</strain>
    </source>
</reference>
<evidence type="ECO:0000313" key="2">
    <source>
        <dbReference type="EMBL" id="MCS0605379.1"/>
    </source>
</evidence>
<evidence type="ECO:0008006" key="4">
    <source>
        <dbReference type="Google" id="ProtNLM"/>
    </source>
</evidence>
<evidence type="ECO:0000313" key="3">
    <source>
        <dbReference type="Proteomes" id="UP001205612"/>
    </source>
</evidence>
<dbReference type="EMBL" id="JANUGP010000031">
    <property type="protein sequence ID" value="MCS0605379.1"/>
    <property type="molecule type" value="Genomic_DNA"/>
</dbReference>
<evidence type="ECO:0000256" key="1">
    <source>
        <dbReference type="SAM" id="SignalP"/>
    </source>
</evidence>
<dbReference type="RefSeq" id="WP_258782499.1">
    <property type="nucleotide sequence ID" value="NZ_JANUGP010000031.1"/>
</dbReference>
<gene>
    <name evidence="2" type="ORF">NX794_29860</name>
</gene>
<dbReference type="Proteomes" id="UP001205612">
    <property type="component" value="Unassembled WGS sequence"/>
</dbReference>
<accession>A0ABT2BA36</accession>
<sequence length="67" mass="6334">MIKKLACATVVAAALVASAPAAEAAPTPGTSTGAPGTSLLNGLLGSLEIGYPATSLSTLLPAGLTGR</sequence>